<proteinExistence type="inferred from homology"/>
<evidence type="ECO:0000313" key="4">
    <source>
        <dbReference type="EMBL" id="OTG33075.1"/>
    </source>
</evidence>
<evidence type="ECO:0000313" key="5">
    <source>
        <dbReference type="Proteomes" id="UP000215914"/>
    </source>
</evidence>
<dbReference type="OrthoDB" id="2016285at2759"/>
<comment type="similarity">
    <text evidence="1">Belongs to the methyltransferase superfamily.</text>
</comment>
<dbReference type="InParanoid" id="A0A251VBV9"/>
<sequence length="325" mass="35105">MMSSIISFPVISSPTQGLRRQLPFSSSSQPPLFIRKKVDKKKKPFFLLCCSSEEKVDYQVVSAINTSYNDILILDSPQSRMLLLDPTNNIHSIYIKGDDAWTGSYWDEFASLPPIVPPGPIAIFGLGGGTAAHLMLTLWPSLQLHGWEIDEILIDRAREHLGLAHLEKHTQGGGLLTVHIGDALSAATAVSGGYAGIVIDLFSGGEVLSQLQEVQTWLDINDKLMPNGRIMVNCGGTTSVAGSCGDSVWDQNSTLKTLCQAFPGQVNWKKMPKSEGENYLALTGPLPDLTQWAAALPDRLGSGVVQWACCDALPSADSVDVNTNV</sequence>
<evidence type="ECO:0000256" key="1">
    <source>
        <dbReference type="ARBA" id="ARBA00008361"/>
    </source>
</evidence>
<dbReference type="OMA" id="VKQWRPC"/>
<dbReference type="SUPFAM" id="SSF53335">
    <property type="entry name" value="S-adenosyl-L-methionine-dependent methyltransferases"/>
    <property type="match status" value="1"/>
</dbReference>
<accession>A0A251VBV9</accession>
<dbReference type="GO" id="GO:0032259">
    <property type="term" value="P:methylation"/>
    <property type="evidence" value="ECO:0007669"/>
    <property type="project" value="UniProtKB-KW"/>
</dbReference>
<dbReference type="PANTHER" id="PTHR12176">
    <property type="entry name" value="SAM-DEPENDENT METHYLTRANSFERASE SUPERFAMILY PROTEIN"/>
    <property type="match status" value="1"/>
</dbReference>
<name>A0A251VBV9_HELAN</name>
<dbReference type="PANTHER" id="PTHR12176:SF76">
    <property type="entry name" value="S-ADENOSYL-L-METHIONINE-DEPENDENT METHYLTRANSFERASES SUPERFAMILY PROTEIN"/>
    <property type="match status" value="1"/>
</dbReference>
<evidence type="ECO:0000256" key="3">
    <source>
        <dbReference type="ARBA" id="ARBA00022679"/>
    </source>
</evidence>
<keyword evidence="5" id="KW-1185">Reference proteome</keyword>
<dbReference type="EMBL" id="CM007892">
    <property type="protein sequence ID" value="OTG33075.1"/>
    <property type="molecule type" value="Genomic_DNA"/>
</dbReference>
<gene>
    <name evidence="4" type="ORF">HannXRQ_Chr03g0093531</name>
</gene>
<organism evidence="4 5">
    <name type="scientific">Helianthus annuus</name>
    <name type="common">Common sunflower</name>
    <dbReference type="NCBI Taxonomy" id="4232"/>
    <lineage>
        <taxon>Eukaryota</taxon>
        <taxon>Viridiplantae</taxon>
        <taxon>Streptophyta</taxon>
        <taxon>Embryophyta</taxon>
        <taxon>Tracheophyta</taxon>
        <taxon>Spermatophyta</taxon>
        <taxon>Magnoliopsida</taxon>
        <taxon>eudicotyledons</taxon>
        <taxon>Gunneridae</taxon>
        <taxon>Pentapetalae</taxon>
        <taxon>asterids</taxon>
        <taxon>campanulids</taxon>
        <taxon>Asterales</taxon>
        <taxon>Asteraceae</taxon>
        <taxon>Asteroideae</taxon>
        <taxon>Heliantheae alliance</taxon>
        <taxon>Heliantheae</taxon>
        <taxon>Helianthus</taxon>
    </lineage>
</organism>
<dbReference type="AlphaFoldDB" id="A0A251VBV9"/>
<dbReference type="GO" id="GO:0008168">
    <property type="term" value="F:methyltransferase activity"/>
    <property type="evidence" value="ECO:0007669"/>
    <property type="project" value="UniProtKB-KW"/>
</dbReference>
<dbReference type="Proteomes" id="UP000215914">
    <property type="component" value="Chromosome 3"/>
</dbReference>
<keyword evidence="3 4" id="KW-0808">Transferase</keyword>
<dbReference type="FunFam" id="3.40.50.150:FF:000236">
    <property type="entry name" value="S-adenosyl-L-methionine-dependent methyltransferases superfamily protein"/>
    <property type="match status" value="1"/>
</dbReference>
<dbReference type="InterPro" id="IPR051419">
    <property type="entry name" value="Lys/N-term_MeTrsfase_sf"/>
</dbReference>
<dbReference type="InterPro" id="IPR029063">
    <property type="entry name" value="SAM-dependent_MTases_sf"/>
</dbReference>
<protein>
    <submittedName>
        <fullName evidence="4">Putative S-adenosyl-L-methionine-dependent methyltransferases superfamily protein</fullName>
    </submittedName>
</protein>
<keyword evidence="2 4" id="KW-0489">Methyltransferase</keyword>
<dbReference type="FunCoup" id="A0A251VBV9">
    <property type="interactions" value="1104"/>
</dbReference>
<reference evidence="5" key="1">
    <citation type="journal article" date="2017" name="Nature">
        <title>The sunflower genome provides insights into oil metabolism, flowering and Asterid evolution.</title>
        <authorList>
            <person name="Badouin H."/>
            <person name="Gouzy J."/>
            <person name="Grassa C.J."/>
            <person name="Murat F."/>
            <person name="Staton S.E."/>
            <person name="Cottret L."/>
            <person name="Lelandais-Briere C."/>
            <person name="Owens G.L."/>
            <person name="Carrere S."/>
            <person name="Mayjonade B."/>
            <person name="Legrand L."/>
            <person name="Gill N."/>
            <person name="Kane N.C."/>
            <person name="Bowers J.E."/>
            <person name="Hubner S."/>
            <person name="Bellec A."/>
            <person name="Berard A."/>
            <person name="Berges H."/>
            <person name="Blanchet N."/>
            <person name="Boniface M.C."/>
            <person name="Brunel D."/>
            <person name="Catrice O."/>
            <person name="Chaidir N."/>
            <person name="Claudel C."/>
            <person name="Donnadieu C."/>
            <person name="Faraut T."/>
            <person name="Fievet G."/>
            <person name="Helmstetter N."/>
            <person name="King M."/>
            <person name="Knapp S.J."/>
            <person name="Lai Z."/>
            <person name="Le Paslier M.C."/>
            <person name="Lippi Y."/>
            <person name="Lorenzon L."/>
            <person name="Mandel J.R."/>
            <person name="Marage G."/>
            <person name="Marchand G."/>
            <person name="Marquand E."/>
            <person name="Bret-Mestries E."/>
            <person name="Morien E."/>
            <person name="Nambeesan S."/>
            <person name="Nguyen T."/>
            <person name="Pegot-Espagnet P."/>
            <person name="Pouilly N."/>
            <person name="Raftis F."/>
            <person name="Sallet E."/>
            <person name="Schiex T."/>
            <person name="Thomas J."/>
            <person name="Vandecasteele C."/>
            <person name="Vares D."/>
            <person name="Vear F."/>
            <person name="Vautrin S."/>
            <person name="Crespi M."/>
            <person name="Mangin B."/>
            <person name="Burke J.M."/>
            <person name="Salse J."/>
            <person name="Munos S."/>
            <person name="Vincourt P."/>
            <person name="Rieseberg L.H."/>
            <person name="Langlade N.B."/>
        </authorList>
    </citation>
    <scope>NUCLEOTIDE SEQUENCE [LARGE SCALE GENOMIC DNA]</scope>
    <source>
        <strain evidence="5">cv. SF193</strain>
    </source>
</reference>
<evidence type="ECO:0000256" key="2">
    <source>
        <dbReference type="ARBA" id="ARBA00022603"/>
    </source>
</evidence>
<dbReference type="Gene3D" id="3.40.50.150">
    <property type="entry name" value="Vaccinia Virus protein VP39"/>
    <property type="match status" value="1"/>
</dbReference>